<feature type="transmembrane region" description="Helical" evidence="8">
    <location>
        <begin position="203"/>
        <end position="224"/>
    </location>
</feature>
<evidence type="ECO:0000256" key="6">
    <source>
        <dbReference type="ARBA" id="ARBA00022989"/>
    </source>
</evidence>
<dbReference type="InterPro" id="IPR002781">
    <property type="entry name" value="TM_pro_TauE-like"/>
</dbReference>
<name>A0A434AU47_9BACT</name>
<dbReference type="PANTHER" id="PTHR30269:SF0">
    <property type="entry name" value="MEMBRANE TRANSPORTER PROTEIN YFCA-RELATED"/>
    <property type="match status" value="1"/>
</dbReference>
<sequence length="256" mass="27790">MEWFNYLLVVFVGVFAGFLNTLAGSGSVISLAMLMFMGLPANVANGTNRIAILLQNVVGVSSFKKQKVFVFRDGIWLAIPAIIGSVLGAGLAVEINQDMMEKTIGVVLVFLFFIVLYKPDAWVKGQVGLIRSKPSFIQIIIFFFIGIYGGFIQAGVGFFLLSGLVLGAGYDLVKANAIKVFIILLYTIFAIGVFIFNKQIDYTIGFVLAAGNMLGAYIAANFAVSWGAKFVRYILLAVIVFASLKFIGVYDLLGLI</sequence>
<dbReference type="EMBL" id="RJJX01000013">
    <property type="protein sequence ID" value="RUT77945.1"/>
    <property type="molecule type" value="Genomic_DNA"/>
</dbReference>
<dbReference type="OrthoDB" id="554695at2"/>
<dbReference type="InterPro" id="IPR052017">
    <property type="entry name" value="TSUP"/>
</dbReference>
<evidence type="ECO:0000256" key="7">
    <source>
        <dbReference type="ARBA" id="ARBA00023136"/>
    </source>
</evidence>
<proteinExistence type="inferred from homology"/>
<feature type="transmembrane region" description="Helical" evidence="8">
    <location>
        <begin position="99"/>
        <end position="118"/>
    </location>
</feature>
<feature type="transmembrane region" description="Helical" evidence="8">
    <location>
        <begin position="230"/>
        <end position="253"/>
    </location>
</feature>
<dbReference type="PANTHER" id="PTHR30269">
    <property type="entry name" value="TRANSMEMBRANE PROTEIN YFCA"/>
    <property type="match status" value="1"/>
</dbReference>
<feature type="transmembrane region" description="Helical" evidence="8">
    <location>
        <begin position="6"/>
        <end position="39"/>
    </location>
</feature>
<comment type="similarity">
    <text evidence="2 8">Belongs to the 4-toluene sulfonate uptake permease (TSUP) (TC 2.A.102) family.</text>
</comment>
<evidence type="ECO:0000256" key="2">
    <source>
        <dbReference type="ARBA" id="ARBA00009142"/>
    </source>
</evidence>
<keyword evidence="4 8" id="KW-1003">Cell membrane</keyword>
<accession>A0A434AU47</accession>
<dbReference type="AlphaFoldDB" id="A0A434AU47"/>
<evidence type="ECO:0000313" key="10">
    <source>
        <dbReference type="Proteomes" id="UP000282985"/>
    </source>
</evidence>
<reference evidence="9 10" key="1">
    <citation type="submission" date="2018-11" db="EMBL/GenBank/DDBJ databases">
        <title>Parancylomarina longa gen. nov., sp. nov., isolated from sediments of southern Okinawa.</title>
        <authorList>
            <person name="Fu T."/>
        </authorList>
    </citation>
    <scope>NUCLEOTIDE SEQUENCE [LARGE SCALE GENOMIC DNA]</scope>
    <source>
        <strain evidence="9 10">T3-2 S1-C</strain>
    </source>
</reference>
<keyword evidence="5 8" id="KW-0812">Transmembrane</keyword>
<feature type="transmembrane region" description="Helical" evidence="8">
    <location>
        <begin position="139"/>
        <end position="165"/>
    </location>
</feature>
<evidence type="ECO:0000256" key="4">
    <source>
        <dbReference type="ARBA" id="ARBA00022475"/>
    </source>
</evidence>
<dbReference type="Pfam" id="PF01925">
    <property type="entry name" value="TauE"/>
    <property type="match status" value="1"/>
</dbReference>
<dbReference type="RefSeq" id="WP_127343975.1">
    <property type="nucleotide sequence ID" value="NZ_RJJX01000013.1"/>
</dbReference>
<gene>
    <name evidence="9" type="ORF">DLK05_10725</name>
</gene>
<protein>
    <recommendedName>
        <fullName evidence="8">Probable membrane transporter protein</fullName>
    </recommendedName>
</protein>
<evidence type="ECO:0000313" key="9">
    <source>
        <dbReference type="EMBL" id="RUT77945.1"/>
    </source>
</evidence>
<comment type="caution">
    <text evidence="9">The sequence shown here is derived from an EMBL/GenBank/DDBJ whole genome shotgun (WGS) entry which is preliminary data.</text>
</comment>
<feature type="transmembrane region" description="Helical" evidence="8">
    <location>
        <begin position="74"/>
        <end position="93"/>
    </location>
</feature>
<keyword evidence="6 8" id="KW-1133">Transmembrane helix</keyword>
<keyword evidence="3" id="KW-0813">Transport</keyword>
<comment type="subcellular location">
    <subcellularLocation>
        <location evidence="1 8">Cell membrane</location>
        <topology evidence="1 8">Multi-pass membrane protein</topology>
    </subcellularLocation>
</comment>
<dbReference type="Proteomes" id="UP000282985">
    <property type="component" value="Unassembled WGS sequence"/>
</dbReference>
<evidence type="ECO:0000256" key="8">
    <source>
        <dbReference type="RuleBase" id="RU363041"/>
    </source>
</evidence>
<organism evidence="9 10">
    <name type="scientific">Ancylomarina longa</name>
    <dbReference type="NCBI Taxonomy" id="2487017"/>
    <lineage>
        <taxon>Bacteria</taxon>
        <taxon>Pseudomonadati</taxon>
        <taxon>Bacteroidota</taxon>
        <taxon>Bacteroidia</taxon>
        <taxon>Marinilabiliales</taxon>
        <taxon>Marinifilaceae</taxon>
        <taxon>Ancylomarina</taxon>
    </lineage>
</organism>
<keyword evidence="7 8" id="KW-0472">Membrane</keyword>
<evidence type="ECO:0000256" key="3">
    <source>
        <dbReference type="ARBA" id="ARBA00022448"/>
    </source>
</evidence>
<feature type="transmembrane region" description="Helical" evidence="8">
    <location>
        <begin position="177"/>
        <end position="196"/>
    </location>
</feature>
<dbReference type="GO" id="GO:0005886">
    <property type="term" value="C:plasma membrane"/>
    <property type="evidence" value="ECO:0007669"/>
    <property type="project" value="UniProtKB-SubCell"/>
</dbReference>
<keyword evidence="10" id="KW-1185">Reference proteome</keyword>
<evidence type="ECO:0000256" key="1">
    <source>
        <dbReference type="ARBA" id="ARBA00004651"/>
    </source>
</evidence>
<evidence type="ECO:0000256" key="5">
    <source>
        <dbReference type="ARBA" id="ARBA00022692"/>
    </source>
</evidence>